<protein>
    <submittedName>
        <fullName evidence="8">Predicted protein</fullName>
    </submittedName>
</protein>
<evidence type="ECO:0000256" key="5">
    <source>
        <dbReference type="ARBA" id="ARBA00023136"/>
    </source>
</evidence>
<evidence type="ECO:0000256" key="1">
    <source>
        <dbReference type="ARBA" id="ARBA00004141"/>
    </source>
</evidence>
<dbReference type="HOGENOM" id="CLU_537552_0_0_1"/>
<dbReference type="InterPro" id="IPR051633">
    <property type="entry name" value="AceTr"/>
</dbReference>
<reference evidence="9" key="1">
    <citation type="journal article" date="2011" name="Nat. Commun.">
        <title>Effector diversification within compartments of the Leptosphaeria maculans genome affected by Repeat-Induced Point mutations.</title>
        <authorList>
            <person name="Rouxel T."/>
            <person name="Grandaubert J."/>
            <person name="Hane J.K."/>
            <person name="Hoede C."/>
            <person name="van de Wouw A.P."/>
            <person name="Couloux A."/>
            <person name="Dominguez V."/>
            <person name="Anthouard V."/>
            <person name="Bally P."/>
            <person name="Bourras S."/>
            <person name="Cozijnsen A.J."/>
            <person name="Ciuffetti L.M."/>
            <person name="Degrave A."/>
            <person name="Dilmaghani A."/>
            <person name="Duret L."/>
            <person name="Fudal I."/>
            <person name="Goodwin S.B."/>
            <person name="Gout L."/>
            <person name="Glaser N."/>
            <person name="Linglin J."/>
            <person name="Kema G.H.J."/>
            <person name="Lapalu N."/>
            <person name="Lawrence C.B."/>
            <person name="May K."/>
            <person name="Meyer M."/>
            <person name="Ollivier B."/>
            <person name="Poulain J."/>
            <person name="Schoch C.L."/>
            <person name="Simon A."/>
            <person name="Spatafora J.W."/>
            <person name="Stachowiak A."/>
            <person name="Turgeon B.G."/>
            <person name="Tyler B.M."/>
            <person name="Vincent D."/>
            <person name="Weissenbach J."/>
            <person name="Amselem J."/>
            <person name="Quesneville H."/>
            <person name="Oliver R.P."/>
            <person name="Wincker P."/>
            <person name="Balesdent M.-H."/>
            <person name="Howlett B.J."/>
        </authorList>
    </citation>
    <scope>NUCLEOTIDE SEQUENCE [LARGE SCALE GENOMIC DNA]</scope>
    <source>
        <strain evidence="9">JN3 / isolate v23.1.3 / race Av1-4-5-6-7-8</strain>
    </source>
</reference>
<dbReference type="PANTHER" id="PTHR31123:SF4">
    <property type="entry name" value="PROTEIN ALCS"/>
    <property type="match status" value="1"/>
</dbReference>
<keyword evidence="9" id="KW-1185">Reference proteome</keyword>
<dbReference type="EMBL" id="FP929114">
    <property type="protein sequence ID" value="CBX89946.1"/>
    <property type="molecule type" value="Genomic_DNA"/>
</dbReference>
<dbReference type="eggNOG" id="ENOG502RQUV">
    <property type="taxonomic scope" value="Eukaryota"/>
</dbReference>
<feature type="transmembrane region" description="Helical" evidence="7">
    <location>
        <begin position="350"/>
        <end position="376"/>
    </location>
</feature>
<feature type="transmembrane region" description="Helical" evidence="7">
    <location>
        <begin position="396"/>
        <end position="416"/>
    </location>
</feature>
<feature type="transmembrane region" description="Helical" evidence="7">
    <location>
        <begin position="423"/>
        <end position="444"/>
    </location>
</feature>
<dbReference type="GeneID" id="13283093"/>
<proteinExistence type="inferred from homology"/>
<feature type="region of interest" description="Disordered" evidence="6">
    <location>
        <begin position="1"/>
        <end position="24"/>
    </location>
</feature>
<dbReference type="AlphaFoldDB" id="E4ZQ36"/>
<dbReference type="VEuPathDB" id="FungiDB:LEMA_P124360.1"/>
<dbReference type="GO" id="GO:0015123">
    <property type="term" value="F:acetate transmembrane transporter activity"/>
    <property type="evidence" value="ECO:0007669"/>
    <property type="project" value="TreeGrafter"/>
</dbReference>
<dbReference type="Pfam" id="PF01184">
    <property type="entry name" value="Gpr1_Fun34_YaaH"/>
    <property type="match status" value="1"/>
</dbReference>
<dbReference type="Proteomes" id="UP000002668">
    <property type="component" value="Genome"/>
</dbReference>
<organism evidence="9">
    <name type="scientific">Leptosphaeria maculans (strain JN3 / isolate v23.1.3 / race Av1-4-5-6-7-8)</name>
    <name type="common">Blackleg fungus</name>
    <name type="synonym">Phoma lingam</name>
    <dbReference type="NCBI Taxonomy" id="985895"/>
    <lineage>
        <taxon>Eukaryota</taxon>
        <taxon>Fungi</taxon>
        <taxon>Dikarya</taxon>
        <taxon>Ascomycota</taxon>
        <taxon>Pezizomycotina</taxon>
        <taxon>Dothideomycetes</taxon>
        <taxon>Pleosporomycetidae</taxon>
        <taxon>Pleosporales</taxon>
        <taxon>Pleosporineae</taxon>
        <taxon>Leptosphaeriaceae</taxon>
        <taxon>Plenodomus</taxon>
        <taxon>Plenodomus lingam/Leptosphaeria maculans species complex</taxon>
    </lineage>
</organism>
<gene>
    <name evidence="8" type="ORF">LEMA_P124360.1</name>
</gene>
<name>E4ZQ36_LEPMJ</name>
<evidence type="ECO:0000313" key="8">
    <source>
        <dbReference type="EMBL" id="CBX89946.1"/>
    </source>
</evidence>
<feature type="transmembrane region" description="Helical" evidence="7">
    <location>
        <begin position="292"/>
        <end position="311"/>
    </location>
</feature>
<comment type="similarity">
    <text evidence="2">Belongs to the acetate uptake transporter (AceTr) (TC 2.A.96) family.</text>
</comment>
<dbReference type="PANTHER" id="PTHR31123">
    <property type="entry name" value="ACCUMULATION OF DYADS PROTEIN 2-RELATED"/>
    <property type="match status" value="1"/>
</dbReference>
<feature type="transmembrane region" description="Helical" evidence="7">
    <location>
        <begin position="317"/>
        <end position="338"/>
    </location>
</feature>
<evidence type="ECO:0000256" key="4">
    <source>
        <dbReference type="ARBA" id="ARBA00022989"/>
    </source>
</evidence>
<dbReference type="InterPro" id="IPR000791">
    <property type="entry name" value="Gpr1/Fun34/SatP-like"/>
</dbReference>
<dbReference type="GO" id="GO:0005886">
    <property type="term" value="C:plasma membrane"/>
    <property type="evidence" value="ECO:0007669"/>
    <property type="project" value="TreeGrafter"/>
</dbReference>
<evidence type="ECO:0000256" key="2">
    <source>
        <dbReference type="ARBA" id="ARBA00005587"/>
    </source>
</evidence>
<comment type="subcellular location">
    <subcellularLocation>
        <location evidence="1">Membrane</location>
        <topology evidence="1">Multi-pass membrane protein</topology>
    </subcellularLocation>
</comment>
<dbReference type="OrthoDB" id="3648309at2759"/>
<evidence type="ECO:0000313" key="9">
    <source>
        <dbReference type="Proteomes" id="UP000002668"/>
    </source>
</evidence>
<evidence type="ECO:0000256" key="6">
    <source>
        <dbReference type="SAM" id="MobiDB-lite"/>
    </source>
</evidence>
<evidence type="ECO:0000256" key="3">
    <source>
        <dbReference type="ARBA" id="ARBA00022692"/>
    </source>
</evidence>
<keyword evidence="5 7" id="KW-0472">Membrane</keyword>
<dbReference type="InParanoid" id="E4ZQ36"/>
<feature type="compositionally biased region" description="Basic and acidic residues" evidence="6">
    <location>
        <begin position="1"/>
        <end position="15"/>
    </location>
</feature>
<sequence>MAIKHFDRKPSEHRSSLTTDGSANDLFHIDEAPRSRVETVAERAMGFMSSENLCEERKRETNGDIRGQGRATLVRQKQSRRPKQCTNGDVYCCQQLGDYPKAACMRRLLLILGAYMLWSSVADRAPASHIGSAWIKPARHEALITAVFQPLGRNQKALRHELSTQVATQRSWKGPMDTNSAVCVIGGIKPLLHKKPQSTPYLEFIELCGVASCNKTSSTITYPSSATMASRDHFNTNENRSHETHFDSEEKFRYELAKTVTLAPELYERLFISPKTQVSGSLRKTFGNPTPVGVLGFSVAVLPLSAAYMGWHGAGGLSAATLTVNIWFGGLLLILAGIGEFLLGNTFPMIVFLAYGAHLLSYATTFIPWFNAIGFFNPDGSGLGGPGAANQTPLFLSSYAFYLVAMCLLSFIFLLGSLRVNGVFVLIFATVTIGFGLGAGAFFHLGQGNVALGNKLAVGTGGCFFAASVLGFYFLTALTIAIMELPLPDLPVFDLSTIIKAKSRAVP</sequence>
<keyword evidence="4 7" id="KW-1133">Transmembrane helix</keyword>
<feature type="transmembrane region" description="Helical" evidence="7">
    <location>
        <begin position="456"/>
        <end position="475"/>
    </location>
</feature>
<keyword evidence="3 7" id="KW-0812">Transmembrane</keyword>
<evidence type="ECO:0000256" key="7">
    <source>
        <dbReference type="SAM" id="Phobius"/>
    </source>
</evidence>
<accession>E4ZQ36</accession>